<evidence type="ECO:0000256" key="7">
    <source>
        <dbReference type="SAM" id="SignalP"/>
    </source>
</evidence>
<dbReference type="SUPFAM" id="SSF53807">
    <property type="entry name" value="Helical backbone' metal receptor"/>
    <property type="match status" value="1"/>
</dbReference>
<dbReference type="RefSeq" id="WP_354219878.1">
    <property type="nucleotide sequence ID" value="NZ_JBEPMX010000006.1"/>
</dbReference>
<keyword evidence="4 7" id="KW-0732">Signal</keyword>
<comment type="subcellular location">
    <subcellularLocation>
        <location evidence="1">Cell envelope</location>
    </subcellularLocation>
</comment>
<comment type="similarity">
    <text evidence="5">Belongs to the bacterial solute-binding protein 9 family.</text>
</comment>
<dbReference type="InterPro" id="IPR006127">
    <property type="entry name" value="ZnuA-like"/>
</dbReference>
<keyword evidence="3" id="KW-0479">Metal-binding</keyword>
<organism evidence="8 9">
    <name type="scientific">Alkalibacillus flavidus</name>
    <dbReference type="NCBI Taxonomy" id="546021"/>
    <lineage>
        <taxon>Bacteria</taxon>
        <taxon>Bacillati</taxon>
        <taxon>Bacillota</taxon>
        <taxon>Bacilli</taxon>
        <taxon>Bacillales</taxon>
        <taxon>Bacillaceae</taxon>
        <taxon>Alkalibacillus</taxon>
    </lineage>
</organism>
<dbReference type="Gene3D" id="3.40.50.1980">
    <property type="entry name" value="Nitrogenase molybdenum iron protein domain"/>
    <property type="match status" value="2"/>
</dbReference>
<evidence type="ECO:0000256" key="2">
    <source>
        <dbReference type="ARBA" id="ARBA00022448"/>
    </source>
</evidence>
<accession>A0ABV2KUQ5</accession>
<feature type="signal peptide" evidence="7">
    <location>
        <begin position="1"/>
        <end position="22"/>
    </location>
</feature>
<reference evidence="8 9" key="1">
    <citation type="submission" date="2024-06" db="EMBL/GenBank/DDBJ databases">
        <title>Genomic Encyclopedia of Type Strains, Phase IV (KMG-IV): sequencing the most valuable type-strain genomes for metagenomic binning, comparative biology and taxonomic classification.</title>
        <authorList>
            <person name="Goeker M."/>
        </authorList>
    </citation>
    <scope>NUCLEOTIDE SEQUENCE [LARGE SCALE GENOMIC DNA]</scope>
    <source>
        <strain evidence="8 9">DSM 23520</strain>
    </source>
</reference>
<evidence type="ECO:0000256" key="3">
    <source>
        <dbReference type="ARBA" id="ARBA00022723"/>
    </source>
</evidence>
<feature type="chain" id="PRO_5046318209" evidence="7">
    <location>
        <begin position="23"/>
        <end position="301"/>
    </location>
</feature>
<evidence type="ECO:0000256" key="6">
    <source>
        <dbReference type="SAM" id="Coils"/>
    </source>
</evidence>
<dbReference type="PROSITE" id="PS51257">
    <property type="entry name" value="PROKAR_LIPOPROTEIN"/>
    <property type="match status" value="1"/>
</dbReference>
<dbReference type="PANTHER" id="PTHR42953:SF1">
    <property type="entry name" value="METAL-BINDING PROTEIN HI_0362-RELATED"/>
    <property type="match status" value="1"/>
</dbReference>
<keyword evidence="6" id="KW-0175">Coiled coil</keyword>
<dbReference type="InterPro" id="IPR006129">
    <property type="entry name" value="AdhesinB"/>
</dbReference>
<dbReference type="EMBL" id="JBEPMX010000006">
    <property type="protein sequence ID" value="MET3683296.1"/>
    <property type="molecule type" value="Genomic_DNA"/>
</dbReference>
<keyword evidence="2 5" id="KW-0813">Transport</keyword>
<dbReference type="PRINTS" id="PR00690">
    <property type="entry name" value="ADHESNFAMILY"/>
</dbReference>
<sequence length="301" mass="33525">MMKWTRFISVMLTLMAITVACSPPDDEWSEQGDDTVQVTVSFSIVSDIVANVAGDRADVEYIVPNGGDPHEYEPVPSDLRRVSESDVFFVNGLNLEQWISSLVENVSDTPIVELTSEVEPIEVSEGVNDPHAWLDPDNVKLYVDQAVKHLSKVDPEGADIYEDNAARYKEKLDALDNMIHEKTEAVPDNQKAIVLSENAFVYFGEAYGYDTTGIWELNSHSEGTPRQVANLVNRLQTMPVPYVFLESTANPVHMESVSHDSGVPIYHDRLYTDGLPIDSPVDTYLEMMEVNAEVVTNALSE</sequence>
<proteinExistence type="inferred from homology"/>
<dbReference type="InterPro" id="IPR006128">
    <property type="entry name" value="Lipoprotein_PsaA-like"/>
</dbReference>
<evidence type="ECO:0000256" key="5">
    <source>
        <dbReference type="RuleBase" id="RU003512"/>
    </source>
</evidence>
<gene>
    <name evidence="8" type="ORF">ABID56_001391</name>
</gene>
<evidence type="ECO:0000256" key="4">
    <source>
        <dbReference type="ARBA" id="ARBA00022729"/>
    </source>
</evidence>
<dbReference type="PRINTS" id="PR00691">
    <property type="entry name" value="ADHESINB"/>
</dbReference>
<evidence type="ECO:0000313" key="8">
    <source>
        <dbReference type="EMBL" id="MET3683296.1"/>
    </source>
</evidence>
<dbReference type="InterPro" id="IPR050492">
    <property type="entry name" value="Bact_metal-bind_prot9"/>
</dbReference>
<keyword evidence="9" id="KW-1185">Reference proteome</keyword>
<dbReference type="PANTHER" id="PTHR42953">
    <property type="entry name" value="HIGH-AFFINITY ZINC UPTAKE SYSTEM PROTEIN ZNUA-RELATED"/>
    <property type="match status" value="1"/>
</dbReference>
<comment type="caution">
    <text evidence="8">The sequence shown here is derived from an EMBL/GenBank/DDBJ whole genome shotgun (WGS) entry which is preliminary data.</text>
</comment>
<dbReference type="Pfam" id="PF01297">
    <property type="entry name" value="ZnuA"/>
    <property type="match status" value="1"/>
</dbReference>
<protein>
    <submittedName>
        <fullName evidence="8">Iron/zinc/copper transport system substrate-binding protein</fullName>
    </submittedName>
</protein>
<name>A0ABV2KUQ5_9BACI</name>
<evidence type="ECO:0000256" key="1">
    <source>
        <dbReference type="ARBA" id="ARBA00004196"/>
    </source>
</evidence>
<dbReference type="Proteomes" id="UP001549167">
    <property type="component" value="Unassembled WGS sequence"/>
</dbReference>
<evidence type="ECO:0000313" key="9">
    <source>
        <dbReference type="Proteomes" id="UP001549167"/>
    </source>
</evidence>
<feature type="coiled-coil region" evidence="6">
    <location>
        <begin position="158"/>
        <end position="185"/>
    </location>
</feature>